<feature type="transmembrane region" description="Helical" evidence="1">
    <location>
        <begin position="34"/>
        <end position="57"/>
    </location>
</feature>
<dbReference type="GeneID" id="83016857"/>
<protein>
    <submittedName>
        <fullName evidence="2">Uncharacterized protein</fullName>
    </submittedName>
</protein>
<accession>A0A412FJY0</accession>
<dbReference type="AlphaFoldDB" id="A0A412FJY0"/>
<evidence type="ECO:0000313" key="2">
    <source>
        <dbReference type="EMBL" id="RGR68457.1"/>
    </source>
</evidence>
<reference evidence="2 3" key="1">
    <citation type="submission" date="2018-08" db="EMBL/GenBank/DDBJ databases">
        <title>A genome reference for cultivated species of the human gut microbiota.</title>
        <authorList>
            <person name="Zou Y."/>
            <person name="Xue W."/>
            <person name="Luo G."/>
        </authorList>
    </citation>
    <scope>NUCLEOTIDE SEQUENCE [LARGE SCALE GENOMIC DNA]</scope>
    <source>
        <strain evidence="2 3">AF24-29</strain>
    </source>
</reference>
<dbReference type="RefSeq" id="WP_117896032.1">
    <property type="nucleotide sequence ID" value="NZ_CABJCV010000027.1"/>
</dbReference>
<keyword evidence="3" id="KW-1185">Reference proteome</keyword>
<dbReference type="EMBL" id="QRUP01000027">
    <property type="protein sequence ID" value="RGR68457.1"/>
    <property type="molecule type" value="Genomic_DNA"/>
</dbReference>
<evidence type="ECO:0000256" key="1">
    <source>
        <dbReference type="SAM" id="Phobius"/>
    </source>
</evidence>
<gene>
    <name evidence="2" type="ORF">DWY25_15785</name>
</gene>
<organism evidence="2 3">
    <name type="scientific">Holdemania filiformis</name>
    <dbReference type="NCBI Taxonomy" id="61171"/>
    <lineage>
        <taxon>Bacteria</taxon>
        <taxon>Bacillati</taxon>
        <taxon>Bacillota</taxon>
        <taxon>Erysipelotrichia</taxon>
        <taxon>Erysipelotrichales</taxon>
        <taxon>Erysipelotrichaceae</taxon>
        <taxon>Holdemania</taxon>
    </lineage>
</organism>
<feature type="transmembrane region" description="Helical" evidence="1">
    <location>
        <begin position="7"/>
        <end position="28"/>
    </location>
</feature>
<keyword evidence="1" id="KW-0472">Membrane</keyword>
<name>A0A412FJY0_9FIRM</name>
<proteinExistence type="predicted"/>
<keyword evidence="1" id="KW-1133">Transmembrane helix</keyword>
<feature type="transmembrane region" description="Helical" evidence="1">
    <location>
        <begin position="78"/>
        <end position="101"/>
    </location>
</feature>
<evidence type="ECO:0000313" key="3">
    <source>
        <dbReference type="Proteomes" id="UP000284178"/>
    </source>
</evidence>
<keyword evidence="1" id="KW-0812">Transmembrane</keyword>
<comment type="caution">
    <text evidence="2">The sequence shown here is derived from an EMBL/GenBank/DDBJ whole genome shotgun (WGS) entry which is preliminary data.</text>
</comment>
<dbReference type="Proteomes" id="UP000284178">
    <property type="component" value="Unassembled WGS sequence"/>
</dbReference>
<sequence>MSRKQTLLLGGFYFILCLLVQIILLWGFHKRLDVLWLIGLALIVFGYAGASHISLELRRPAYQPVRQPRGGDRENDPAPLLPYLFAALPLIINLVIASQFFH</sequence>